<dbReference type="InterPro" id="IPR005828">
    <property type="entry name" value="MFS_sugar_transport-like"/>
</dbReference>
<keyword evidence="2" id="KW-0813">Transport</keyword>
<dbReference type="OrthoDB" id="3936150at2759"/>
<evidence type="ECO:0000256" key="4">
    <source>
        <dbReference type="ARBA" id="ARBA00022989"/>
    </source>
</evidence>
<evidence type="ECO:0000313" key="8">
    <source>
        <dbReference type="EMBL" id="EZG83077.1"/>
    </source>
</evidence>
<proteinExistence type="predicted"/>
<comment type="caution">
    <text evidence="8">The sequence shown here is derived from an EMBL/GenBank/DDBJ whole genome shotgun (WGS) entry which is preliminary data.</text>
</comment>
<dbReference type="PANTHER" id="PTHR23511">
    <property type="entry name" value="SYNAPTIC VESICLE GLYCOPROTEIN 2"/>
    <property type="match status" value="1"/>
</dbReference>
<evidence type="ECO:0000256" key="2">
    <source>
        <dbReference type="ARBA" id="ARBA00022448"/>
    </source>
</evidence>
<organism evidence="8 9">
    <name type="scientific">Gregarina niphandrodes</name>
    <name type="common">Septate eugregarine</name>
    <dbReference type="NCBI Taxonomy" id="110365"/>
    <lineage>
        <taxon>Eukaryota</taxon>
        <taxon>Sar</taxon>
        <taxon>Alveolata</taxon>
        <taxon>Apicomplexa</taxon>
        <taxon>Conoidasida</taxon>
        <taxon>Gregarinasina</taxon>
        <taxon>Eugregarinorida</taxon>
        <taxon>Gregarinidae</taxon>
        <taxon>Gregarina</taxon>
    </lineage>
</organism>
<keyword evidence="9" id="KW-1185">Reference proteome</keyword>
<dbReference type="eggNOG" id="KOG0255">
    <property type="taxonomic scope" value="Eukaryota"/>
</dbReference>
<feature type="transmembrane region" description="Helical" evidence="7">
    <location>
        <begin position="575"/>
        <end position="594"/>
    </location>
</feature>
<dbReference type="VEuPathDB" id="CryptoDB:GNI_015230"/>
<feature type="region of interest" description="Disordered" evidence="6">
    <location>
        <begin position="388"/>
        <end position="433"/>
    </location>
</feature>
<dbReference type="EMBL" id="AFNH02000111">
    <property type="protein sequence ID" value="EZG83077.1"/>
    <property type="molecule type" value="Genomic_DNA"/>
</dbReference>
<comment type="subcellular location">
    <subcellularLocation>
        <location evidence="1">Membrane</location>
        <topology evidence="1">Multi-pass membrane protein</topology>
    </subcellularLocation>
</comment>
<dbReference type="SUPFAM" id="SSF103473">
    <property type="entry name" value="MFS general substrate transporter"/>
    <property type="match status" value="2"/>
</dbReference>
<feature type="transmembrane region" description="Helical" evidence="7">
    <location>
        <begin position="170"/>
        <end position="193"/>
    </location>
</feature>
<dbReference type="RefSeq" id="XP_011128958.1">
    <property type="nucleotide sequence ID" value="XM_011130656.1"/>
</dbReference>
<feature type="transmembrane region" description="Helical" evidence="7">
    <location>
        <begin position="141"/>
        <end position="164"/>
    </location>
</feature>
<dbReference type="Gene3D" id="1.20.1250.20">
    <property type="entry name" value="MFS general substrate transporter like domains"/>
    <property type="match status" value="2"/>
</dbReference>
<dbReference type="GeneID" id="22910822"/>
<feature type="compositionally biased region" description="Basic and acidic residues" evidence="6">
    <location>
        <begin position="401"/>
        <end position="414"/>
    </location>
</feature>
<dbReference type="Pfam" id="PF00083">
    <property type="entry name" value="Sugar_tr"/>
    <property type="match status" value="1"/>
</dbReference>
<keyword evidence="3 7" id="KW-0812">Transmembrane</keyword>
<feature type="transmembrane region" description="Helical" evidence="7">
    <location>
        <begin position="84"/>
        <end position="101"/>
    </location>
</feature>
<reference evidence="8" key="1">
    <citation type="submission" date="2013-12" db="EMBL/GenBank/DDBJ databases">
        <authorList>
            <person name="Omoto C.K."/>
            <person name="Sibley D."/>
            <person name="Venepally P."/>
            <person name="Hadjithomas M."/>
            <person name="Karamycheva S."/>
            <person name="Brunk B."/>
            <person name="Roos D."/>
            <person name="Caler E."/>
            <person name="Lorenzi H."/>
        </authorList>
    </citation>
    <scope>NUCLEOTIDE SEQUENCE</scope>
</reference>
<dbReference type="GO" id="GO:0016020">
    <property type="term" value="C:membrane"/>
    <property type="evidence" value="ECO:0007669"/>
    <property type="project" value="UniProtKB-SubCell"/>
</dbReference>
<dbReference type="Proteomes" id="UP000019763">
    <property type="component" value="Unassembled WGS sequence"/>
</dbReference>
<evidence type="ECO:0000256" key="1">
    <source>
        <dbReference type="ARBA" id="ARBA00004141"/>
    </source>
</evidence>
<sequence>MVRMLEECNPNVPVTGEGLCDAKVEKHYINPSSSVVSQFELKDSSCSRSIFTSVILLRAITFLGMAGSAFLLMPLADKLGRKPMTNLGSLCFFFLQILSSFSPSVYFYSVCTAAVSVVLALMLIPTAVTAAELMPTGSRHYLALSQVIGFSLGGAYIAVVSYFVESWRTITLSTIVPCVWLIGGCVWITGLYVESPKWLACKGRMEEAYQIWNHIALYNKVDERDIITLEEFIRTEVESSRATVIRTPEELDEELSLMSVQYLAAPDSVVKACSSFPTSVWIATLVWVWVAATTVYSGIWHTRYHPLIEELMLNSAEAPLAPPVNQPARLLQPNLPFSLPDQLPYSTPLHSRLPYSNAAHQRLLQAMAAQQQLPAVQALPPQQQIEQPVRQELPHAAPEQRLPEEPQRIERKEPLAAPPSVPAAEGDAKNETVSETPIKPLELSNALSEVPGDQVAEAEKELLSENLPTPQEYFELLNSYLRDGGYFLLDKARMIPEKANEFYDDYELDQMLADMRRDFEPEEAPLEPDHPVVSFRKKSKLMMMFTAVTYVMDLPCSLIVILLSGRSWCGRKGATLSFSFSAGCMLVASAILSISQSTKTVLPVSMAAAGRSMLSAVFQMCFVYTAECVPTSVRCGALGLLLGFGSVFAGLIIPLSEVLDTRFKDTSILLIGGIAIAAGLLGTTTLPDTLGLPLCDTLEVQEVMYENLGYHRTFFHRRLHRVIAFVYHRTCCLDRIFRARTHSSASHNNFEARGRSWLKNKINTKSRKQLYRFQVVENDENQLASADTHY</sequence>
<feature type="transmembrane region" description="Helical" evidence="7">
    <location>
        <begin position="541"/>
        <end position="563"/>
    </location>
</feature>
<feature type="transmembrane region" description="Helical" evidence="7">
    <location>
        <begin position="601"/>
        <end position="625"/>
    </location>
</feature>
<name>A0A023BCD5_GRENI</name>
<feature type="transmembrane region" description="Helical" evidence="7">
    <location>
        <begin position="637"/>
        <end position="656"/>
    </location>
</feature>
<protein>
    <submittedName>
        <fullName evidence="8">Transmembrane protein</fullName>
    </submittedName>
</protein>
<dbReference type="AlphaFoldDB" id="A0A023BCD5"/>
<evidence type="ECO:0000256" key="5">
    <source>
        <dbReference type="ARBA" id="ARBA00023136"/>
    </source>
</evidence>
<evidence type="ECO:0000256" key="6">
    <source>
        <dbReference type="SAM" id="MobiDB-lite"/>
    </source>
</evidence>
<feature type="transmembrane region" description="Helical" evidence="7">
    <location>
        <begin position="668"/>
        <end position="686"/>
    </location>
</feature>
<evidence type="ECO:0000256" key="3">
    <source>
        <dbReference type="ARBA" id="ARBA00022692"/>
    </source>
</evidence>
<feature type="transmembrane region" description="Helical" evidence="7">
    <location>
        <begin position="107"/>
        <end position="129"/>
    </location>
</feature>
<feature type="transmembrane region" description="Helical" evidence="7">
    <location>
        <begin position="50"/>
        <end position="72"/>
    </location>
</feature>
<dbReference type="PANTHER" id="PTHR23511:SF5">
    <property type="entry name" value="MAJOR FACILITATOR-TYPE TRANSPORTER HXNZ-RELATED"/>
    <property type="match status" value="1"/>
</dbReference>
<dbReference type="GO" id="GO:0022857">
    <property type="term" value="F:transmembrane transporter activity"/>
    <property type="evidence" value="ECO:0007669"/>
    <property type="project" value="InterPro"/>
</dbReference>
<evidence type="ECO:0000313" key="9">
    <source>
        <dbReference type="Proteomes" id="UP000019763"/>
    </source>
</evidence>
<dbReference type="InterPro" id="IPR036259">
    <property type="entry name" value="MFS_trans_sf"/>
</dbReference>
<keyword evidence="4 7" id="KW-1133">Transmembrane helix</keyword>
<evidence type="ECO:0000256" key="7">
    <source>
        <dbReference type="SAM" id="Phobius"/>
    </source>
</evidence>
<gene>
    <name evidence="8" type="ORF">GNI_015230</name>
</gene>
<keyword evidence="5 7" id="KW-0472">Membrane</keyword>
<accession>A0A023BCD5</accession>